<feature type="transmembrane region" description="Helical" evidence="1">
    <location>
        <begin position="39"/>
        <end position="63"/>
    </location>
</feature>
<evidence type="ECO:0000313" key="2">
    <source>
        <dbReference type="EMBL" id="KAF6035149.1"/>
    </source>
</evidence>
<reference evidence="2" key="1">
    <citation type="submission" date="2020-06" db="EMBL/GenBank/DDBJ databases">
        <title>Draft genome of Bugula neritina, a colonial animal packing powerful symbionts and potential medicines.</title>
        <authorList>
            <person name="Rayko M."/>
        </authorList>
    </citation>
    <scope>NUCLEOTIDE SEQUENCE [LARGE SCALE GENOMIC DNA]</scope>
    <source>
        <strain evidence="2">Kwan_BN1</strain>
    </source>
</reference>
<name>A0A7J7K944_BUGNE</name>
<dbReference type="Proteomes" id="UP000593567">
    <property type="component" value="Unassembled WGS sequence"/>
</dbReference>
<comment type="caution">
    <text evidence="2">The sequence shown here is derived from an EMBL/GenBank/DDBJ whole genome shotgun (WGS) entry which is preliminary data.</text>
</comment>
<organism evidence="2 3">
    <name type="scientific">Bugula neritina</name>
    <name type="common">Brown bryozoan</name>
    <name type="synonym">Sertularia neritina</name>
    <dbReference type="NCBI Taxonomy" id="10212"/>
    <lineage>
        <taxon>Eukaryota</taxon>
        <taxon>Metazoa</taxon>
        <taxon>Spiralia</taxon>
        <taxon>Lophotrochozoa</taxon>
        <taxon>Bryozoa</taxon>
        <taxon>Gymnolaemata</taxon>
        <taxon>Cheilostomatida</taxon>
        <taxon>Flustrina</taxon>
        <taxon>Buguloidea</taxon>
        <taxon>Bugulidae</taxon>
        <taxon>Bugula</taxon>
    </lineage>
</organism>
<dbReference type="EMBL" id="VXIV02000930">
    <property type="protein sequence ID" value="KAF6035149.1"/>
    <property type="molecule type" value="Genomic_DNA"/>
</dbReference>
<dbReference type="AlphaFoldDB" id="A0A7J7K944"/>
<proteinExistence type="predicted"/>
<sequence length="135" mass="14852">MTVLVLIGLVNDSTSHKAFTSSSNPTPCTSSTQPSIETLVSAGFSSGMFIAILLTVIICYFYWKKRIFGAMKPSISNYKTAQPDPVPASSRQSSCLYDNISVDYMVQNQTKPGYVCNVQCEYMGLDDDGYFQPTE</sequence>
<accession>A0A7J7K944</accession>
<evidence type="ECO:0000313" key="3">
    <source>
        <dbReference type="Proteomes" id="UP000593567"/>
    </source>
</evidence>
<protein>
    <submittedName>
        <fullName evidence="2">Uncharacterized protein</fullName>
    </submittedName>
</protein>
<keyword evidence="1" id="KW-1133">Transmembrane helix</keyword>
<evidence type="ECO:0000256" key="1">
    <source>
        <dbReference type="SAM" id="Phobius"/>
    </source>
</evidence>
<keyword evidence="1" id="KW-0472">Membrane</keyword>
<keyword evidence="1" id="KW-0812">Transmembrane</keyword>
<gene>
    <name evidence="2" type="ORF">EB796_006550</name>
</gene>
<keyword evidence="3" id="KW-1185">Reference proteome</keyword>